<evidence type="ECO:0000313" key="1">
    <source>
        <dbReference type="EMBL" id="KJZ05464.1"/>
    </source>
</evidence>
<dbReference type="OrthoDB" id="6288438at2"/>
<dbReference type="PATRIC" id="fig|43658.5.peg.4819"/>
<organism evidence="1 2">
    <name type="scientific">Pseudoalteromonas rubra</name>
    <dbReference type="NCBI Taxonomy" id="43658"/>
    <lineage>
        <taxon>Bacteria</taxon>
        <taxon>Pseudomonadati</taxon>
        <taxon>Pseudomonadota</taxon>
        <taxon>Gammaproteobacteria</taxon>
        <taxon>Alteromonadales</taxon>
        <taxon>Pseudoalteromonadaceae</taxon>
        <taxon>Pseudoalteromonas</taxon>
    </lineage>
</organism>
<proteinExistence type="predicted"/>
<accession>A0A0F4QE07</accession>
<dbReference type="Proteomes" id="UP000033452">
    <property type="component" value="Unassembled WGS sequence"/>
</dbReference>
<comment type="caution">
    <text evidence="1">The sequence shown here is derived from an EMBL/GenBank/DDBJ whole genome shotgun (WGS) entry which is preliminary data.</text>
</comment>
<evidence type="ECO:0000313" key="2">
    <source>
        <dbReference type="Proteomes" id="UP000033452"/>
    </source>
</evidence>
<dbReference type="EMBL" id="JXYA01000073">
    <property type="protein sequence ID" value="KJZ05464.1"/>
    <property type="molecule type" value="Genomic_DNA"/>
</dbReference>
<keyword evidence="2" id="KW-1185">Reference proteome</keyword>
<protein>
    <submittedName>
        <fullName evidence="1">Uncharacterized protein</fullName>
    </submittedName>
</protein>
<name>A0A0F4QE07_9GAMM</name>
<sequence>MNAQSHWMVLFEALTHNEAGYFYNDQLFSGVAIKHVQGLVVGCLIYREGEQLGDYVPPYLNQPEHAILDTVLESVLEPICVNGKPYSGIVYSVSQNGHVSGENVFVDGWEGQGTNYHYDSNIRHELALDSMLGEGDLLEEMYEWDESGEILSWDVALTSKLNESEGSIAFKVGQANEISHFTVTGEFFRIIDNSEKLVCPYNKVVEELSGFKTGSISKLYVVCSQRIYTQQEALRALISALKPVRLAMSRYECKWNGLIVFAAKEGISELEVVSACSEQETAALHTLMASQYPHIKMV</sequence>
<dbReference type="AlphaFoldDB" id="A0A0F4QE07"/>
<reference evidence="1 2" key="1">
    <citation type="journal article" date="2015" name="BMC Genomics">
        <title>Genome mining reveals unlocked bioactive potential of marine Gram-negative bacteria.</title>
        <authorList>
            <person name="Machado H."/>
            <person name="Sonnenschein E.C."/>
            <person name="Melchiorsen J."/>
            <person name="Gram L."/>
        </authorList>
    </citation>
    <scope>NUCLEOTIDE SEQUENCE [LARGE SCALE GENOMIC DNA]</scope>
    <source>
        <strain evidence="1 2">S2471</strain>
    </source>
</reference>
<gene>
    <name evidence="1" type="ORF">TW77_22820</name>
</gene>
<dbReference type="RefSeq" id="WP_046007268.1">
    <property type="nucleotide sequence ID" value="NZ_JXYA01000073.1"/>
</dbReference>